<reference evidence="2 3" key="1">
    <citation type="submission" date="2013-11" db="EMBL/GenBank/DDBJ databases">
        <title>Genome sequencing of Stegodyphus mimosarum.</title>
        <authorList>
            <person name="Bechsgaard J."/>
        </authorList>
    </citation>
    <scope>NUCLEOTIDE SEQUENCE [LARGE SCALE GENOMIC DNA]</scope>
</reference>
<feature type="non-terminal residue" evidence="2">
    <location>
        <position position="84"/>
    </location>
</feature>
<dbReference type="PROSITE" id="PS50835">
    <property type="entry name" value="IG_LIKE"/>
    <property type="match status" value="1"/>
</dbReference>
<dbReference type="STRING" id="407821.A0A087T3V2"/>
<dbReference type="Gene3D" id="2.60.40.10">
    <property type="entry name" value="Immunoglobulins"/>
    <property type="match status" value="1"/>
</dbReference>
<dbReference type="InterPro" id="IPR013783">
    <property type="entry name" value="Ig-like_fold"/>
</dbReference>
<sequence length="84" mass="9045">MNSTGAAVACASVGNPIPQITWIKKDGSPVTDITGLRHVRPDGTLVFPPFRAEEYRQDVHAAIYRCVARNVVGAIASRDVNVRA</sequence>
<dbReference type="AlphaFoldDB" id="A0A087T3V2"/>
<feature type="domain" description="Ig-like" evidence="1">
    <location>
        <begin position="1"/>
        <end position="83"/>
    </location>
</feature>
<dbReference type="Proteomes" id="UP000054359">
    <property type="component" value="Unassembled WGS sequence"/>
</dbReference>
<name>A0A087T3V2_STEMI</name>
<dbReference type="OMA" id="RGSKCIS"/>
<dbReference type="OrthoDB" id="5969272at2759"/>
<keyword evidence="3" id="KW-1185">Reference proteome</keyword>
<accession>A0A087T3V2</accession>
<dbReference type="InterPro" id="IPR036179">
    <property type="entry name" value="Ig-like_dom_sf"/>
</dbReference>
<dbReference type="InterPro" id="IPR007110">
    <property type="entry name" value="Ig-like_dom"/>
</dbReference>
<gene>
    <name evidence="2" type="ORF">X975_15282</name>
</gene>
<evidence type="ECO:0000313" key="2">
    <source>
        <dbReference type="EMBL" id="KFM59791.1"/>
    </source>
</evidence>
<evidence type="ECO:0000259" key="1">
    <source>
        <dbReference type="PROSITE" id="PS50835"/>
    </source>
</evidence>
<evidence type="ECO:0000313" key="3">
    <source>
        <dbReference type="Proteomes" id="UP000054359"/>
    </source>
</evidence>
<proteinExistence type="predicted"/>
<dbReference type="SUPFAM" id="SSF48726">
    <property type="entry name" value="Immunoglobulin"/>
    <property type="match status" value="1"/>
</dbReference>
<protein>
    <submittedName>
        <fullName evidence="2">Down syndrome cell adhesion molecule-like protein Dscam2</fullName>
    </submittedName>
</protein>
<organism evidence="2 3">
    <name type="scientific">Stegodyphus mimosarum</name>
    <name type="common">African social velvet spider</name>
    <dbReference type="NCBI Taxonomy" id="407821"/>
    <lineage>
        <taxon>Eukaryota</taxon>
        <taxon>Metazoa</taxon>
        <taxon>Ecdysozoa</taxon>
        <taxon>Arthropoda</taxon>
        <taxon>Chelicerata</taxon>
        <taxon>Arachnida</taxon>
        <taxon>Araneae</taxon>
        <taxon>Araneomorphae</taxon>
        <taxon>Entelegynae</taxon>
        <taxon>Eresoidea</taxon>
        <taxon>Eresidae</taxon>
        <taxon>Stegodyphus</taxon>
    </lineage>
</organism>
<dbReference type="EMBL" id="KK113275">
    <property type="protein sequence ID" value="KFM59791.1"/>
    <property type="molecule type" value="Genomic_DNA"/>
</dbReference>